<dbReference type="EMBL" id="BDQF01000014">
    <property type="protein sequence ID" value="GAW83054.1"/>
    <property type="molecule type" value="Genomic_DNA"/>
</dbReference>
<evidence type="ECO:0000256" key="2">
    <source>
        <dbReference type="SAM" id="MobiDB-lite"/>
    </source>
</evidence>
<keyword evidence="4" id="KW-1185">Reference proteome</keyword>
<feature type="compositionally biased region" description="Low complexity" evidence="2">
    <location>
        <begin position="1951"/>
        <end position="1962"/>
    </location>
</feature>
<feature type="region of interest" description="Disordered" evidence="2">
    <location>
        <begin position="1305"/>
        <end position="1353"/>
    </location>
</feature>
<dbReference type="GO" id="GO:0005737">
    <property type="term" value="C:cytoplasm"/>
    <property type="evidence" value="ECO:0007669"/>
    <property type="project" value="TreeGrafter"/>
</dbReference>
<dbReference type="OMA" id="DAYIFSR"/>
<comment type="caution">
    <text evidence="3">The sequence shown here is derived from an EMBL/GenBank/DDBJ whole genome shotgun (WGS) entry which is preliminary data.</text>
</comment>
<dbReference type="GO" id="GO:0004197">
    <property type="term" value="F:cysteine-type endopeptidase activity"/>
    <property type="evidence" value="ECO:0007669"/>
    <property type="project" value="TreeGrafter"/>
</dbReference>
<dbReference type="SUPFAM" id="SSF141571">
    <property type="entry name" value="Pentapeptide repeat-like"/>
    <property type="match status" value="1"/>
</dbReference>
<feature type="compositionally biased region" description="Low complexity" evidence="2">
    <location>
        <begin position="1305"/>
        <end position="1349"/>
    </location>
</feature>
<feature type="compositionally biased region" description="Basic and acidic residues" evidence="2">
    <location>
        <begin position="216"/>
        <end position="282"/>
    </location>
</feature>
<dbReference type="OrthoDB" id="3223806at2759"/>
<feature type="compositionally biased region" description="Basic residues" evidence="2">
    <location>
        <begin position="1892"/>
        <end position="1906"/>
    </location>
</feature>
<reference evidence="4" key="1">
    <citation type="submission" date="2017-04" db="EMBL/GenBank/DDBJ databases">
        <title>Plasmodium gonderi genome.</title>
        <authorList>
            <person name="Arisue N."/>
            <person name="Honma H."/>
            <person name="Kawai S."/>
            <person name="Tougan T."/>
            <person name="Tanabe K."/>
            <person name="Horii T."/>
        </authorList>
    </citation>
    <scope>NUCLEOTIDE SEQUENCE [LARGE SCALE GENOMIC DNA]</scope>
    <source>
        <strain evidence="4">ATCC 30045</strain>
    </source>
</reference>
<evidence type="ECO:0008006" key="5">
    <source>
        <dbReference type="Google" id="ProtNLM"/>
    </source>
</evidence>
<dbReference type="Gene3D" id="2.160.20.80">
    <property type="entry name" value="E3 ubiquitin-protein ligase SopA"/>
    <property type="match status" value="1"/>
</dbReference>
<feature type="region of interest" description="Disordered" evidence="2">
    <location>
        <begin position="617"/>
        <end position="641"/>
    </location>
</feature>
<dbReference type="GO" id="GO:0006508">
    <property type="term" value="P:proteolysis"/>
    <property type="evidence" value="ECO:0007669"/>
    <property type="project" value="TreeGrafter"/>
</dbReference>
<evidence type="ECO:0000313" key="3">
    <source>
        <dbReference type="EMBL" id="GAW83054.1"/>
    </source>
</evidence>
<feature type="compositionally biased region" description="Low complexity" evidence="2">
    <location>
        <begin position="841"/>
        <end position="892"/>
    </location>
</feature>
<organism evidence="3 4">
    <name type="scientific">Plasmodium gonderi</name>
    <dbReference type="NCBI Taxonomy" id="77519"/>
    <lineage>
        <taxon>Eukaryota</taxon>
        <taxon>Sar</taxon>
        <taxon>Alveolata</taxon>
        <taxon>Apicomplexa</taxon>
        <taxon>Aconoidasida</taxon>
        <taxon>Haemosporida</taxon>
        <taxon>Plasmodiidae</taxon>
        <taxon>Plasmodium</taxon>
        <taxon>Plasmodium (Plasmodium)</taxon>
    </lineage>
</organism>
<dbReference type="InterPro" id="IPR050452">
    <property type="entry name" value="Metacaspase"/>
</dbReference>
<comment type="similarity">
    <text evidence="1">Belongs to the peptidase C14B family.</text>
</comment>
<feature type="region of interest" description="Disordered" evidence="2">
    <location>
        <begin position="841"/>
        <end position="907"/>
    </location>
</feature>
<evidence type="ECO:0000256" key="1">
    <source>
        <dbReference type="ARBA" id="ARBA00009005"/>
    </source>
</evidence>
<dbReference type="Proteomes" id="UP000195521">
    <property type="component" value="Unassembled WGS sequence"/>
</dbReference>
<feature type="region of interest" description="Disordered" evidence="2">
    <location>
        <begin position="1947"/>
        <end position="1972"/>
    </location>
</feature>
<feature type="region of interest" description="Disordered" evidence="2">
    <location>
        <begin position="1885"/>
        <end position="1910"/>
    </location>
</feature>
<feature type="compositionally biased region" description="Basic and acidic residues" evidence="2">
    <location>
        <begin position="22"/>
        <end position="45"/>
    </location>
</feature>
<feature type="region of interest" description="Disordered" evidence="2">
    <location>
        <begin position="175"/>
        <end position="282"/>
    </location>
</feature>
<dbReference type="GeneID" id="39749797"/>
<proteinExistence type="inferred from homology"/>
<dbReference type="PANTHER" id="PTHR48104">
    <property type="entry name" value="METACASPASE-4"/>
    <property type="match status" value="1"/>
</dbReference>
<dbReference type="RefSeq" id="XP_028545643.1">
    <property type="nucleotide sequence ID" value="XM_028689842.1"/>
</dbReference>
<dbReference type="PANTHER" id="PTHR48104:SF30">
    <property type="entry name" value="METACASPASE-1"/>
    <property type="match status" value="1"/>
</dbReference>
<sequence length="2184" mass="250325">MRLYENVNVRKAKKNESMANSNKKDTSLKRFSSHENKSKNLKLDKNDDENKLKLCEKRIPSKKANDKKKQPYLMKRVHTKAYSSMERPITIKRNEELYNNLNKINSKWYNTYRSQTMSRYIERNSNTKRTAISTTPGVINISNPKKKNTLKKSINQDIVENVKRSNKQYAQMTSEYAREKYQPTGGKESKGKNKTDDYGSPINKNREKWESNSSDKNVHKCSDRSVHKSSDRSVHKSSDRSVHKSSDRSLHKNSDRSVHKSSDKNVHKKEDENMYKDNDKSVHKNNYFNQKAVPHLPTTNISNTKGITSQNMHSPFLTNIANAYDKINYTLPIKNNNMIHNFSEYINGMVSPIPELSTSRYLKANDRSPQVASLSDLTKENISNRSLSNISDSNGRSVPNEGRSSHMELCIRNKSTKKLTNSCMPHLENNHIMTILKENKIKNEVNNCSQQQKKNRIIQMWDINSHKIISTDFLLKDKGRRSLTEKKKNNQHIQRDMLVYPHIQNSVNEKRNSSFSAFKVNTDDFNMKKVSTERELLTNVLHNNVTNKIEVTNKKIQNNEHVNLNINKGYTHSHISNSINNDTCNYASHSNYNETHFFRENRSYTDIMLREKIKNKTKYNSDGRSLSKDNRKLKEPMSVHDTSDLKNDDYLVESKLMSNVPDKEKNRSYKGKVISSTIKSPNLTALENYKNSFAHNNLVHDISNHKLQKRNIHMHLRCATRTNDYFKKFSNDEKKDAIYYRSESEWHNDKNYININDRQKGNEAKINHFARGDKIKSNVVRNFDPHKVNFLNLTNPSLINQNLINPNLINSNLINTNLTNPNLINPSLTNPNLINPSLTNPNLINPNPTNPNLINPSLTNPNLTNPNRTIPKLTNPNLTNPNLTNPNLTNPNRTIPKLTRPSFTFPTPIQPKKVENVITFPYPPNTSKMILKGNHPSCINETANSTPKENSKINIIDEINQHNFTVLSDPINVHHNNFHSFKKIYIDHNMNEIKNTNCYILREKRNPSIDSGVIAYNAQSTSSTEGKAGLEKFIKCDENSLSAKKESILDQISGDMNVQQMKCPLSNWVIANAIGKNNEIYKHLYMEDSFTNTNTMDECTIDKKSRSSSCYSYQSSNCKNVPMRKGKSIGGNNITPNETMYQQSSNTKSDIIKNTCKERKGSNNNIFISNNKMELKNDIKRTDMVIPENCTIQNFVTMEKRNENDNLENMNTIKFPLRLSELINDTFGTSMSQKKSVSANNSGAMSKNQVLMNNNMFISSPASRSFFSTTLDSKVGLSNFGISKKVSTIGSNVVDIREKWNVSNGSMQNMSSKSKSMQNMSSKGGSMQSMSSKGGSMQSMSSESKSMQNTSAQTKAEINIAWTRQGASNDSQFQKKVSMIPNKKLTNTHDILSKRADSCVISSRINSCNNKSSIQKQHFVNNRSNGIENLQEDVKDGRDTGTTLQDLNKVEVDGKRNGLATCKSISNSDIYNYLRNEHTKTLTNFHRTVSYRNQNLKKQKSFTAISCKMGRKISVKGKQREEQLDVTYEADSKHTIKKAVVIGCNYMRESEENRLYGSVNDAYIFSRVLVKYFDFRPENILLLSDSLPSNAYIYEDFDINREKYIKEKSNYNSLDEENMIKKKNVFNLFNTSNVGSSKEKKSTEMNYCNSCKNLPIKNVDFSSENINFHLWPTRINILKAVNWLVRDSVPLGSYVFYFAGKSVQVDNMSGWEGEGYDEAFLCSDPQNRIQENNVLTAIQLKDLLLSINLNAQMTIILDCSGGQTILDPAGTENSLSYIKGCKQKGIWPITNPTNKVHKAVYDASILNNSSMKKYFCKSRYHKLIEVESTSAMIDPLLQSASSLPIAPKAYCLCAATWEQISIEGLFPIMEFARVTQIKKVDTFEEKNEEKKNKKKCNKNGNMKKRQMKENDVLTNQDLNCAKKNVYEKNFSFSLNVVKMFFNNNTRGEPISTGSSSTDQSKSQNEKNTQNAMIFEEEKKEHCDGKYDNEHGERKVHTYEETNSPNEYLDDTIYSEEENETGEETEYVLVSHGVFTYCLIESIVEFKEKELENNILEKKDQTFSPMTLKNLITRIQKKIENVKNMKLKKLNQKPEYTIHPGANTNNNNYFVHYSKNIQFQNYKFNFINSDFSPFLNVNKAWEEINKNTLRNRKALSVTSTLINTASSKNFSEQNSQIKSCYSLRY</sequence>
<evidence type="ECO:0000313" key="4">
    <source>
        <dbReference type="Proteomes" id="UP000195521"/>
    </source>
</evidence>
<feature type="compositionally biased region" description="Basic and acidic residues" evidence="2">
    <location>
        <begin position="176"/>
        <end position="197"/>
    </location>
</feature>
<gene>
    <name evidence="3" type="ORF">PGO_133260</name>
</gene>
<name>A0A1Y1JSY2_PLAGO</name>
<protein>
    <recommendedName>
        <fullName evidence="5">Metacaspase-like protein</fullName>
    </recommendedName>
</protein>
<feature type="region of interest" description="Disordered" evidence="2">
    <location>
        <begin position="1"/>
        <end position="45"/>
    </location>
</feature>
<dbReference type="Gene3D" id="3.40.50.12660">
    <property type="match status" value="2"/>
</dbReference>
<accession>A0A1Y1JSY2</accession>